<organism evidence="5 6">
    <name type="scientific">Amycolatopsis albidoflavus</name>
    <dbReference type="NCBI Taxonomy" id="102226"/>
    <lineage>
        <taxon>Bacteria</taxon>
        <taxon>Bacillati</taxon>
        <taxon>Actinomycetota</taxon>
        <taxon>Actinomycetes</taxon>
        <taxon>Pseudonocardiales</taxon>
        <taxon>Pseudonocardiaceae</taxon>
        <taxon>Amycolatopsis</taxon>
    </lineage>
</organism>
<dbReference type="Proteomes" id="UP001597542">
    <property type="component" value="Unassembled WGS sequence"/>
</dbReference>
<gene>
    <name evidence="5" type="ORF">ACFSUT_12070</name>
</gene>
<dbReference type="EMBL" id="JBHUKQ010000009">
    <property type="protein sequence ID" value="MFD2481015.1"/>
    <property type="molecule type" value="Genomic_DNA"/>
</dbReference>
<comment type="caution">
    <text evidence="5">The sequence shown here is derived from an EMBL/GenBank/DDBJ whole genome shotgun (WGS) entry which is preliminary data.</text>
</comment>
<accession>A0ABW5HXK8</accession>
<feature type="domain" description="Rad50/SbcC-type AAA" evidence="4">
    <location>
        <begin position="70"/>
        <end position="164"/>
    </location>
</feature>
<comment type="subunit">
    <text evidence="2">Heterodimer of SbcC and SbcD.</text>
</comment>
<dbReference type="InterPro" id="IPR027417">
    <property type="entry name" value="P-loop_NTPase"/>
</dbReference>
<evidence type="ECO:0000313" key="6">
    <source>
        <dbReference type="Proteomes" id="UP001597542"/>
    </source>
</evidence>
<name>A0ABW5HXK8_9PSEU</name>
<evidence type="ECO:0000256" key="2">
    <source>
        <dbReference type="ARBA" id="ARBA00011322"/>
    </source>
</evidence>
<dbReference type="InterPro" id="IPR038729">
    <property type="entry name" value="Rad50/SbcC_AAA"/>
</dbReference>
<evidence type="ECO:0000256" key="1">
    <source>
        <dbReference type="ARBA" id="ARBA00006930"/>
    </source>
</evidence>
<protein>
    <recommendedName>
        <fullName evidence="3">Nuclease SbcCD subunit C</fullName>
    </recommendedName>
</protein>
<dbReference type="PANTHER" id="PTHR32114">
    <property type="entry name" value="ABC TRANSPORTER ABCH.3"/>
    <property type="match status" value="1"/>
</dbReference>
<dbReference type="PANTHER" id="PTHR32114:SF2">
    <property type="entry name" value="ABC TRANSPORTER ABCH.3"/>
    <property type="match status" value="1"/>
</dbReference>
<proteinExistence type="inferred from homology"/>
<dbReference type="Gene3D" id="3.40.50.300">
    <property type="entry name" value="P-loop containing nucleotide triphosphate hydrolases"/>
    <property type="match status" value="2"/>
</dbReference>
<keyword evidence="6" id="KW-1185">Reference proteome</keyword>
<dbReference type="RefSeq" id="WP_344270405.1">
    <property type="nucleotide sequence ID" value="NZ_BAAAHV010000008.1"/>
</dbReference>
<comment type="similarity">
    <text evidence="1">Belongs to the SMC family. SbcC subfamily.</text>
</comment>
<evidence type="ECO:0000259" key="4">
    <source>
        <dbReference type="Pfam" id="PF13476"/>
    </source>
</evidence>
<dbReference type="SUPFAM" id="SSF52540">
    <property type="entry name" value="P-loop containing nucleoside triphosphate hydrolases"/>
    <property type="match status" value="1"/>
</dbReference>
<dbReference type="Pfam" id="PF13476">
    <property type="entry name" value="AAA_23"/>
    <property type="match status" value="1"/>
</dbReference>
<evidence type="ECO:0000313" key="5">
    <source>
        <dbReference type="EMBL" id="MFD2481015.1"/>
    </source>
</evidence>
<sequence length="839" mass="91404">MGKTTIDHRETLGRTMSVADVEKVLLPRTPQDAGGQVLADALAECRSRIDTAEDELEDVLATGPWELRSVELSGFRGIANGTGKPGAHDEPFLQEFPRSARVFVLQGANGTGKSTITDALEVALVGGTEPAAAFTPSALQQPVTRHAGAQRSDVVVTLENDHGDRLRLSWSDGASERAEVAWLPADSSEPMTARPGPAWAQAIASRHSIVGYDHWTHRLRVGHLTTFVHDRLRLGPVWWDLWHVLQREHSQSTDALTVWNQARQEAAAALDQVDERLALRHPYTSMPPKVRLPESPGADAEAWFNQTFPAATTSTRVPVDIDPRMTNAILDAQDEARAALESYRRAKKKQDSSLASDELQVLQDLFEHLAANSPGSNPTGEGERPAWLDQARRVLQDSQEVREEFNLAQARFSELRDLLLEQLLPLLKIAKGSPDISAAVQRLRSAIDPLVETAPRSEREDGWRAATKIVESSTFSSDVATVVDALWTTVDISDVWQSARRDCCRQFMTVHRSSGKAAAKVPGTAAALKRLGAAFDQAHQARRTVIAELAAGPLRGLLVDAGIDELALDVPASDQEGLNETTTLRLFAQGVETSPGSLSAGQYNALVLALLLSSAGQAPLRFVVLDDPVHAMDDFRTDKFAELIASRAADGEQVVLLTHDQRLVDVLRQHVTDLNVVKLSRDEHGNVFSLDATHPWQPLIDDAARILHSNTDKDGRAKQLSAATTAVLVLSFCRQAIDAVLREFVVEAASTPAAGKDSIARLGRAFTTRRALETAQKAVAREHAAHAVIGVLLSHQAFLKDLNAGSHGDPDSRITAPEHLRIRVRETARFCSDLLRTTA</sequence>
<evidence type="ECO:0000256" key="3">
    <source>
        <dbReference type="ARBA" id="ARBA00013368"/>
    </source>
</evidence>
<reference evidence="6" key="1">
    <citation type="journal article" date="2019" name="Int. J. Syst. Evol. Microbiol.">
        <title>The Global Catalogue of Microorganisms (GCM) 10K type strain sequencing project: providing services to taxonomists for standard genome sequencing and annotation.</title>
        <authorList>
            <consortium name="The Broad Institute Genomics Platform"/>
            <consortium name="The Broad Institute Genome Sequencing Center for Infectious Disease"/>
            <person name="Wu L."/>
            <person name="Ma J."/>
        </authorList>
    </citation>
    <scope>NUCLEOTIDE SEQUENCE [LARGE SCALE GENOMIC DNA]</scope>
    <source>
        <strain evidence="6">CGMCC 4.7638</strain>
    </source>
</reference>